<dbReference type="PANTHER" id="PTHR38471:SF2">
    <property type="entry name" value="FOUR HELIX BUNDLE PROTEIN"/>
    <property type="match status" value="1"/>
</dbReference>
<dbReference type="NCBIfam" id="TIGR02436">
    <property type="entry name" value="four helix bundle protein"/>
    <property type="match status" value="1"/>
</dbReference>
<name>A0A5C5YHP0_9BACT</name>
<protein>
    <recommendedName>
        <fullName evidence="3">Four helix bundle protein</fullName>
    </recommendedName>
</protein>
<dbReference type="Proteomes" id="UP000318053">
    <property type="component" value="Unassembled WGS sequence"/>
</dbReference>
<dbReference type="RefSeq" id="WP_146390382.1">
    <property type="nucleotide sequence ID" value="NZ_SJPK01000002.1"/>
</dbReference>
<sequence length="162" mass="18426">MTEPIFDHDRLDVYRLSSEYVASSFTIAKDLNGCHRHARVQWLRAAQSIPLNIAEGNGKRSLKDRSRLLDIAGGSALECVAIQDVLAATDGLNDERHRQLKQMLYRIISMLTRLVARSDVARETATKYNAGVEYKYKYEYREAEYECDRKEPGQCVGPKTPS</sequence>
<dbReference type="InterPro" id="IPR012657">
    <property type="entry name" value="23S_rRNA-intervening_sequence"/>
</dbReference>
<accession>A0A5C5YHP0</accession>
<dbReference type="AlphaFoldDB" id="A0A5C5YHP0"/>
<dbReference type="InterPro" id="IPR036583">
    <property type="entry name" value="23S_rRNA_IVS_sf"/>
</dbReference>
<comment type="caution">
    <text evidence="1">The sequence shown here is derived from an EMBL/GenBank/DDBJ whole genome shotgun (WGS) entry which is preliminary data.</text>
</comment>
<reference evidence="1 2" key="1">
    <citation type="submission" date="2019-02" db="EMBL/GenBank/DDBJ databases">
        <title>Deep-cultivation of Planctomycetes and their phenomic and genomic characterization uncovers novel biology.</title>
        <authorList>
            <person name="Wiegand S."/>
            <person name="Jogler M."/>
            <person name="Boedeker C."/>
            <person name="Pinto D."/>
            <person name="Vollmers J."/>
            <person name="Rivas-Marin E."/>
            <person name="Kohn T."/>
            <person name="Peeters S.H."/>
            <person name="Heuer A."/>
            <person name="Rast P."/>
            <person name="Oberbeckmann S."/>
            <person name="Bunk B."/>
            <person name="Jeske O."/>
            <person name="Meyerdierks A."/>
            <person name="Storesund J.E."/>
            <person name="Kallscheuer N."/>
            <person name="Luecker S."/>
            <person name="Lage O.M."/>
            <person name="Pohl T."/>
            <person name="Merkel B.J."/>
            <person name="Hornburger P."/>
            <person name="Mueller R.-W."/>
            <person name="Bruemmer F."/>
            <person name="Labrenz M."/>
            <person name="Spormann A.M."/>
            <person name="Op Den Camp H."/>
            <person name="Overmann J."/>
            <person name="Amann R."/>
            <person name="Jetten M.S.M."/>
            <person name="Mascher T."/>
            <person name="Medema M.H."/>
            <person name="Devos D.P."/>
            <person name="Kaster A.-K."/>
            <person name="Ovreas L."/>
            <person name="Rohde M."/>
            <person name="Galperin M.Y."/>
            <person name="Jogler C."/>
        </authorList>
    </citation>
    <scope>NUCLEOTIDE SEQUENCE [LARGE SCALE GENOMIC DNA]</scope>
    <source>
        <strain evidence="1 2">CA85</strain>
    </source>
</reference>
<dbReference type="SUPFAM" id="SSF158446">
    <property type="entry name" value="IVS-encoded protein-like"/>
    <property type="match status" value="1"/>
</dbReference>
<dbReference type="Pfam" id="PF05635">
    <property type="entry name" value="23S_rRNA_IVP"/>
    <property type="match status" value="1"/>
</dbReference>
<organism evidence="1 2">
    <name type="scientific">Allorhodopirellula solitaria</name>
    <dbReference type="NCBI Taxonomy" id="2527987"/>
    <lineage>
        <taxon>Bacteria</taxon>
        <taxon>Pseudomonadati</taxon>
        <taxon>Planctomycetota</taxon>
        <taxon>Planctomycetia</taxon>
        <taxon>Pirellulales</taxon>
        <taxon>Pirellulaceae</taxon>
        <taxon>Allorhodopirellula</taxon>
    </lineage>
</organism>
<proteinExistence type="predicted"/>
<evidence type="ECO:0008006" key="3">
    <source>
        <dbReference type="Google" id="ProtNLM"/>
    </source>
</evidence>
<evidence type="ECO:0000313" key="1">
    <source>
        <dbReference type="EMBL" id="TWT74401.1"/>
    </source>
</evidence>
<dbReference type="PANTHER" id="PTHR38471">
    <property type="entry name" value="FOUR HELIX BUNDLE PROTEIN"/>
    <property type="match status" value="1"/>
</dbReference>
<dbReference type="EMBL" id="SJPK01000002">
    <property type="protein sequence ID" value="TWT74401.1"/>
    <property type="molecule type" value="Genomic_DNA"/>
</dbReference>
<dbReference type="OrthoDB" id="276165at2"/>
<gene>
    <name evidence="1" type="ORF">CA85_12900</name>
</gene>
<dbReference type="Gene3D" id="1.20.1440.60">
    <property type="entry name" value="23S rRNA-intervening sequence"/>
    <property type="match status" value="1"/>
</dbReference>
<evidence type="ECO:0000313" key="2">
    <source>
        <dbReference type="Proteomes" id="UP000318053"/>
    </source>
</evidence>
<keyword evidence="2" id="KW-1185">Reference proteome</keyword>